<dbReference type="PANTHER" id="PTHR12335:SF5">
    <property type="entry name" value="IP20336P"/>
    <property type="match status" value="1"/>
</dbReference>
<dbReference type="PANTHER" id="PTHR12335">
    <property type="entry name" value="TIPE PROTEIN TEMPERATURE-INDUCED PARALYTIC E"/>
    <property type="match status" value="1"/>
</dbReference>
<sequence length="265" mass="29995">MSVNGEKTSLTLISIAETAKFYTSLCLGTTAFLSVFAFLFLIPFVVDPAITSLMADYEPEPVTCIATQHIYAEGISNCSWASCREGCTREATRCHQIYVNYSKMPFHQYRPTMPVQNIHWDVPNTRFLINTEGCGYPPSVNCSEFARQYGYQTAGTPFPCYYSRVYPETQVVARYSWDDTLRHLVLSITIPNILFAASIGVLSYWYCPGCGRSCQKYMHHFPTDNDIHLGVHSFGKKASLSSMDLLRERKTSMKTTTSTEHFLNL</sequence>
<keyword evidence="1" id="KW-1133">Transmembrane helix</keyword>
<gene>
    <name evidence="2" type="ORF">PHYEVI_LOCUS1528</name>
</gene>
<accession>A0A9N9XJR1</accession>
<dbReference type="GO" id="GO:0005886">
    <property type="term" value="C:plasma membrane"/>
    <property type="evidence" value="ECO:0007669"/>
    <property type="project" value="TreeGrafter"/>
</dbReference>
<dbReference type="InterPro" id="IPR031578">
    <property type="entry name" value="TipE"/>
</dbReference>
<proteinExistence type="predicted"/>
<reference evidence="2" key="1">
    <citation type="submission" date="2022-01" db="EMBL/GenBank/DDBJ databases">
        <authorList>
            <person name="King R."/>
        </authorList>
    </citation>
    <scope>NUCLEOTIDE SEQUENCE</scope>
</reference>
<keyword evidence="1" id="KW-0812">Transmembrane</keyword>
<evidence type="ECO:0000313" key="2">
    <source>
        <dbReference type="EMBL" id="CAG9855068.1"/>
    </source>
</evidence>
<name>A0A9N9XJR1_PHYSR</name>
<feature type="transmembrane region" description="Helical" evidence="1">
    <location>
        <begin position="184"/>
        <end position="206"/>
    </location>
</feature>
<feature type="transmembrane region" description="Helical" evidence="1">
    <location>
        <begin position="21"/>
        <end position="46"/>
    </location>
</feature>
<dbReference type="OrthoDB" id="8175770at2759"/>
<dbReference type="GO" id="GO:0017080">
    <property type="term" value="F:sodium channel regulator activity"/>
    <property type="evidence" value="ECO:0007669"/>
    <property type="project" value="TreeGrafter"/>
</dbReference>
<dbReference type="Pfam" id="PF16972">
    <property type="entry name" value="TipE"/>
    <property type="match status" value="2"/>
</dbReference>
<evidence type="ECO:0008006" key="4">
    <source>
        <dbReference type="Google" id="ProtNLM"/>
    </source>
</evidence>
<evidence type="ECO:0000313" key="3">
    <source>
        <dbReference type="Proteomes" id="UP001153712"/>
    </source>
</evidence>
<dbReference type="EMBL" id="OU900103">
    <property type="protein sequence ID" value="CAG9855068.1"/>
    <property type="molecule type" value="Genomic_DNA"/>
</dbReference>
<dbReference type="GO" id="GO:0002028">
    <property type="term" value="P:regulation of sodium ion transport"/>
    <property type="evidence" value="ECO:0007669"/>
    <property type="project" value="TreeGrafter"/>
</dbReference>
<dbReference type="Proteomes" id="UP001153712">
    <property type="component" value="Chromosome 10"/>
</dbReference>
<organism evidence="2 3">
    <name type="scientific">Phyllotreta striolata</name>
    <name type="common">Striped flea beetle</name>
    <name type="synonym">Crioceris striolata</name>
    <dbReference type="NCBI Taxonomy" id="444603"/>
    <lineage>
        <taxon>Eukaryota</taxon>
        <taxon>Metazoa</taxon>
        <taxon>Ecdysozoa</taxon>
        <taxon>Arthropoda</taxon>
        <taxon>Hexapoda</taxon>
        <taxon>Insecta</taxon>
        <taxon>Pterygota</taxon>
        <taxon>Neoptera</taxon>
        <taxon>Endopterygota</taxon>
        <taxon>Coleoptera</taxon>
        <taxon>Polyphaga</taxon>
        <taxon>Cucujiformia</taxon>
        <taxon>Chrysomeloidea</taxon>
        <taxon>Chrysomelidae</taxon>
        <taxon>Galerucinae</taxon>
        <taxon>Alticini</taxon>
        <taxon>Phyllotreta</taxon>
    </lineage>
</organism>
<protein>
    <recommendedName>
        <fullName evidence="4">Protein tipE</fullName>
    </recommendedName>
</protein>
<keyword evidence="1" id="KW-0472">Membrane</keyword>
<dbReference type="AlphaFoldDB" id="A0A9N9XJR1"/>
<evidence type="ECO:0000256" key="1">
    <source>
        <dbReference type="SAM" id="Phobius"/>
    </source>
</evidence>
<keyword evidence="3" id="KW-1185">Reference proteome</keyword>